<evidence type="ECO:0000259" key="3">
    <source>
        <dbReference type="Pfam" id="PF05065"/>
    </source>
</evidence>
<keyword evidence="5" id="KW-1185">Reference proteome</keyword>
<gene>
    <name evidence="4" type="ORF">CDN99_11690</name>
</gene>
<comment type="subcellular location">
    <subcellularLocation>
        <location evidence="1">Virion</location>
    </subcellularLocation>
</comment>
<evidence type="ECO:0000256" key="1">
    <source>
        <dbReference type="ARBA" id="ARBA00004328"/>
    </source>
</evidence>
<dbReference type="Gene3D" id="3.30.2320.10">
    <property type="entry name" value="hypothetical protein PF0899 domain"/>
    <property type="match status" value="1"/>
</dbReference>
<comment type="caution">
    <text evidence="4">The sequence shown here is derived from an EMBL/GenBank/DDBJ whole genome shotgun (WGS) entry which is preliminary data.</text>
</comment>
<dbReference type="EMBL" id="NIOF01000004">
    <property type="protein sequence ID" value="OWQ90823.1"/>
    <property type="molecule type" value="Genomic_DNA"/>
</dbReference>
<dbReference type="Proteomes" id="UP000197468">
    <property type="component" value="Unassembled WGS sequence"/>
</dbReference>
<dbReference type="RefSeq" id="WP_088385029.1">
    <property type="nucleotide sequence ID" value="NZ_NIOF01000004.1"/>
</dbReference>
<evidence type="ECO:0000313" key="5">
    <source>
        <dbReference type="Proteomes" id="UP000197468"/>
    </source>
</evidence>
<proteinExistence type="predicted"/>
<organism evidence="4 5">
    <name type="scientific">Roseateles aquatilis</name>
    <dbReference type="NCBI Taxonomy" id="431061"/>
    <lineage>
        <taxon>Bacteria</taxon>
        <taxon>Pseudomonadati</taxon>
        <taxon>Pseudomonadota</taxon>
        <taxon>Betaproteobacteria</taxon>
        <taxon>Burkholderiales</taxon>
        <taxon>Sphaerotilaceae</taxon>
        <taxon>Roseateles</taxon>
    </lineage>
</organism>
<dbReference type="SUPFAM" id="SSF56563">
    <property type="entry name" value="Major capsid protein gp5"/>
    <property type="match status" value="1"/>
</dbReference>
<dbReference type="Pfam" id="PF05065">
    <property type="entry name" value="Phage_capsid"/>
    <property type="match status" value="1"/>
</dbReference>
<feature type="domain" description="Phage capsid-like C-terminal" evidence="3">
    <location>
        <begin position="190"/>
        <end position="473"/>
    </location>
</feature>
<evidence type="ECO:0000256" key="2">
    <source>
        <dbReference type="SAM" id="MobiDB-lite"/>
    </source>
</evidence>
<sequence>MTPMNHHRVEWNRRVFRVQSLVARVGIRADGRSPEELQEELDSIRIRQERLNARSQSVLDQADAAQRELTADERRAIQRRTDEVEQLDEQAGTIQALLTRPTPRRTAANASDSPNEGSGRRPGQRTMLTSRGVEPPRRFAEMFAAARDPYGGRFQTLGEFALAVASGNDQRLMVRNSYAGSTTGEGASAGFLVPSAFVQQMMDAALQIEVFRPLANVVPITSGDAIIAGFESTDRTGGKRAGLKLEWGAEAEELVQQKPRARRVQASAKKANVFCVVSSELAEDAPNFDQALTQAMTAAVASGLDYAFLAGNGSGTALGVINSGAAIEVAKESGQTSNTLLLQNLAKMVGRLDPVSFKRSVWYVHPTLIPALYGLSFTVKNVAGTENVGGSYIPAVTTDAEGNLRIFGRPALVTDACSSLSAKGDIVLADPMRYLITMRSDVRLIRDSSRFFDTDEIAFKLTLRLDGMPEDAAPTTLRDGTSTVSPFVVLGAR</sequence>
<dbReference type="OrthoDB" id="9786516at2"/>
<dbReference type="InterPro" id="IPR024455">
    <property type="entry name" value="Phage_capsid"/>
</dbReference>
<dbReference type="Gene3D" id="3.30.2400.10">
    <property type="entry name" value="Major capsid protein gp5"/>
    <property type="match status" value="1"/>
</dbReference>
<dbReference type="NCBIfam" id="TIGR01554">
    <property type="entry name" value="major_cap_HK97"/>
    <property type="match status" value="1"/>
</dbReference>
<name>A0A246JDV9_9BURK</name>
<feature type="region of interest" description="Disordered" evidence="2">
    <location>
        <begin position="81"/>
        <end position="133"/>
    </location>
</feature>
<dbReference type="AlphaFoldDB" id="A0A246JDV9"/>
<accession>A0A246JDV9</accession>
<reference evidence="4 5" key="1">
    <citation type="journal article" date="2008" name="Int. J. Syst. Evol. Microbiol.">
        <title>Description of Roseateles aquatilis sp. nov. and Roseateles terrae sp. nov., in the class Betaproteobacteria, and emended description of the genus Roseateles.</title>
        <authorList>
            <person name="Gomila M."/>
            <person name="Bowien B."/>
            <person name="Falsen E."/>
            <person name="Moore E.R."/>
            <person name="Lalucat J."/>
        </authorList>
    </citation>
    <scope>NUCLEOTIDE SEQUENCE [LARGE SCALE GENOMIC DNA]</scope>
    <source>
        <strain evidence="4 5">CCUG 48205</strain>
    </source>
</reference>
<protein>
    <submittedName>
        <fullName evidence="4">Phage major capsid protein</fullName>
    </submittedName>
</protein>
<evidence type="ECO:0000313" key="4">
    <source>
        <dbReference type="EMBL" id="OWQ90823.1"/>
    </source>
</evidence>
<dbReference type="InterPro" id="IPR054612">
    <property type="entry name" value="Phage_capsid-like_C"/>
</dbReference>